<dbReference type="PANTHER" id="PTHR23502">
    <property type="entry name" value="MAJOR FACILITATOR SUPERFAMILY"/>
    <property type="match status" value="1"/>
</dbReference>
<feature type="domain" description="Major facilitator superfamily (MFS) profile" evidence="9">
    <location>
        <begin position="27"/>
        <end position="414"/>
    </location>
</feature>
<feature type="transmembrane region" description="Helical" evidence="8">
    <location>
        <begin position="21"/>
        <end position="42"/>
    </location>
</feature>
<dbReference type="InterPro" id="IPR004812">
    <property type="entry name" value="Efflux_drug-R_Bcr/CmlA"/>
</dbReference>
<keyword evidence="6 8" id="KW-1133">Transmembrane helix</keyword>
<evidence type="ECO:0000313" key="11">
    <source>
        <dbReference type="Proteomes" id="UP000321903"/>
    </source>
</evidence>
<evidence type="ECO:0000256" key="6">
    <source>
        <dbReference type="ARBA" id="ARBA00022989"/>
    </source>
</evidence>
<feature type="transmembrane region" description="Helical" evidence="8">
    <location>
        <begin position="231"/>
        <end position="251"/>
    </location>
</feature>
<dbReference type="PROSITE" id="PS50850">
    <property type="entry name" value="MFS"/>
    <property type="match status" value="1"/>
</dbReference>
<protein>
    <recommendedName>
        <fullName evidence="8">Bcr/CflA family efflux transporter</fullName>
    </recommendedName>
</protein>
<keyword evidence="7 8" id="KW-0472">Membrane</keyword>
<reference evidence="10 11" key="1">
    <citation type="submission" date="2019-08" db="EMBL/GenBank/DDBJ databases">
        <title>Genome sequence of Psychrobacter frigidicola ACAM304 (type strain).</title>
        <authorList>
            <person name="Bowman J.P."/>
        </authorList>
    </citation>
    <scope>NUCLEOTIDE SEQUENCE [LARGE SCALE GENOMIC DNA]</scope>
    <source>
        <strain evidence="10 11">ACAM 304</strain>
    </source>
</reference>
<name>A0A5C7A2H0_9GAMM</name>
<evidence type="ECO:0000313" key="10">
    <source>
        <dbReference type="EMBL" id="TXD97125.1"/>
    </source>
</evidence>
<dbReference type="Gene3D" id="1.20.1720.10">
    <property type="entry name" value="Multidrug resistance protein D"/>
    <property type="match status" value="1"/>
</dbReference>
<feature type="transmembrane region" description="Helical" evidence="8">
    <location>
        <begin position="323"/>
        <end position="342"/>
    </location>
</feature>
<keyword evidence="4" id="KW-1003">Cell membrane</keyword>
<dbReference type="OrthoDB" id="9814303at2"/>
<evidence type="ECO:0000256" key="1">
    <source>
        <dbReference type="ARBA" id="ARBA00004651"/>
    </source>
</evidence>
<dbReference type="SUPFAM" id="SSF103473">
    <property type="entry name" value="MFS general substrate transporter"/>
    <property type="match status" value="1"/>
</dbReference>
<keyword evidence="8" id="KW-0997">Cell inner membrane</keyword>
<feature type="transmembrane region" description="Helical" evidence="8">
    <location>
        <begin position="266"/>
        <end position="285"/>
    </location>
</feature>
<evidence type="ECO:0000256" key="3">
    <source>
        <dbReference type="ARBA" id="ARBA00022448"/>
    </source>
</evidence>
<dbReference type="NCBIfam" id="TIGR00710">
    <property type="entry name" value="efflux_Bcr_CflA"/>
    <property type="match status" value="1"/>
</dbReference>
<dbReference type="GO" id="GO:0005886">
    <property type="term" value="C:plasma membrane"/>
    <property type="evidence" value="ECO:0007669"/>
    <property type="project" value="UniProtKB-SubCell"/>
</dbReference>
<evidence type="ECO:0000256" key="8">
    <source>
        <dbReference type="RuleBase" id="RU365088"/>
    </source>
</evidence>
<evidence type="ECO:0000256" key="7">
    <source>
        <dbReference type="ARBA" id="ARBA00023136"/>
    </source>
</evidence>
<evidence type="ECO:0000256" key="2">
    <source>
        <dbReference type="ARBA" id="ARBA00006236"/>
    </source>
</evidence>
<dbReference type="InterPro" id="IPR036259">
    <property type="entry name" value="MFS_trans_sf"/>
</dbReference>
<dbReference type="Pfam" id="PF07690">
    <property type="entry name" value="MFS_1"/>
    <property type="match status" value="1"/>
</dbReference>
<dbReference type="InterPro" id="IPR011701">
    <property type="entry name" value="MFS"/>
</dbReference>
<feature type="transmembrane region" description="Helical" evidence="8">
    <location>
        <begin position="182"/>
        <end position="201"/>
    </location>
</feature>
<feature type="transmembrane region" description="Helical" evidence="8">
    <location>
        <begin position="297"/>
        <end position="317"/>
    </location>
</feature>
<feature type="transmembrane region" description="Helical" evidence="8">
    <location>
        <begin position="62"/>
        <end position="81"/>
    </location>
</feature>
<feature type="transmembrane region" description="Helical" evidence="8">
    <location>
        <begin position="118"/>
        <end position="139"/>
    </location>
</feature>
<comment type="subcellular location">
    <subcellularLocation>
        <location evidence="8">Cell inner membrane</location>
        <topology evidence="8">Multi-pass membrane protein</topology>
    </subcellularLocation>
    <subcellularLocation>
        <location evidence="1">Cell membrane</location>
        <topology evidence="1">Multi-pass membrane protein</topology>
    </subcellularLocation>
</comment>
<dbReference type="Proteomes" id="UP000321903">
    <property type="component" value="Unassembled WGS sequence"/>
</dbReference>
<feature type="transmembrane region" description="Helical" evidence="8">
    <location>
        <begin position="93"/>
        <end position="112"/>
    </location>
</feature>
<accession>A0A5C7A2H0</accession>
<keyword evidence="5 8" id="KW-0812">Transmembrane</keyword>
<feature type="transmembrane region" description="Helical" evidence="8">
    <location>
        <begin position="389"/>
        <end position="407"/>
    </location>
</feature>
<dbReference type="GO" id="GO:0042910">
    <property type="term" value="F:xenobiotic transmembrane transporter activity"/>
    <property type="evidence" value="ECO:0007669"/>
    <property type="project" value="InterPro"/>
</dbReference>
<keyword evidence="11" id="KW-1185">Reference proteome</keyword>
<evidence type="ECO:0000259" key="9">
    <source>
        <dbReference type="PROSITE" id="PS50850"/>
    </source>
</evidence>
<dbReference type="AlphaFoldDB" id="A0A5C7A2H0"/>
<keyword evidence="3 8" id="KW-0813">Transport</keyword>
<sequence length="420" mass="45655">MSAPKSILPNQSTAQNRVRSAELPVAWILMLGLIVAVGPLSIDMYLPALPAMADSFGVSTAFISNSVPAYFVGLVFGQLFYGPFSDRVGRVKPLYIGMVLYVIASVICATTNNEYVLFAGRTLQALGACVGAVVTRAAIRDRLTAKQTAKAFSIMVLVIGLAPILAPSLGALFLRFFSWHSIFWFLAAFGLLNLVLTKFFFFETLTEENRNVRPAKEVFSQYWDLLKDTTFNYPAIGGGMLMGAMFVYISAASELLMDTYGISSTHFGWIFGMNAVGFVALTQLNQWLTNRFRILSLLRFGAVMQVTASAGLFILGLTFGSDAWLPLVLICIFFCISGLGLTQPNATAIALAFQKHRAGMASALQGSLMFSVGIFGGVLLNLFPVNPVLKLGVTMFVLMSLGCLLIWRIDPNLDLDEADS</sequence>
<dbReference type="EMBL" id="VORZ01000002">
    <property type="protein sequence ID" value="TXD97125.1"/>
    <property type="molecule type" value="Genomic_DNA"/>
</dbReference>
<dbReference type="PANTHER" id="PTHR23502:SF132">
    <property type="entry name" value="POLYAMINE TRANSPORTER 2-RELATED"/>
    <property type="match status" value="1"/>
</dbReference>
<feature type="transmembrane region" description="Helical" evidence="8">
    <location>
        <begin position="363"/>
        <end position="383"/>
    </location>
</feature>
<proteinExistence type="inferred from homology"/>
<comment type="caution">
    <text evidence="10">The sequence shown here is derived from an EMBL/GenBank/DDBJ whole genome shotgun (WGS) entry which is preliminary data.</text>
</comment>
<gene>
    <name evidence="10" type="ORF">ES754_08965</name>
</gene>
<comment type="similarity">
    <text evidence="2 8">Belongs to the major facilitator superfamily. Bcr/CmlA family.</text>
</comment>
<organism evidence="10 11">
    <name type="scientific">Psychrobacter frigidicola</name>
    <dbReference type="NCBI Taxonomy" id="45611"/>
    <lineage>
        <taxon>Bacteria</taxon>
        <taxon>Pseudomonadati</taxon>
        <taxon>Pseudomonadota</taxon>
        <taxon>Gammaproteobacteria</taxon>
        <taxon>Moraxellales</taxon>
        <taxon>Moraxellaceae</taxon>
        <taxon>Psychrobacter</taxon>
    </lineage>
</organism>
<evidence type="ECO:0000256" key="5">
    <source>
        <dbReference type="ARBA" id="ARBA00022692"/>
    </source>
</evidence>
<feature type="transmembrane region" description="Helical" evidence="8">
    <location>
        <begin position="151"/>
        <end position="176"/>
    </location>
</feature>
<dbReference type="GO" id="GO:1990961">
    <property type="term" value="P:xenobiotic detoxification by transmembrane export across the plasma membrane"/>
    <property type="evidence" value="ECO:0007669"/>
    <property type="project" value="InterPro"/>
</dbReference>
<dbReference type="RefSeq" id="WP_147223830.1">
    <property type="nucleotide sequence ID" value="NZ_CAJGYY010000001.1"/>
</dbReference>
<dbReference type="InterPro" id="IPR020846">
    <property type="entry name" value="MFS_dom"/>
</dbReference>
<dbReference type="CDD" id="cd17320">
    <property type="entry name" value="MFS_MdfA_MDR_like"/>
    <property type="match status" value="1"/>
</dbReference>
<evidence type="ECO:0000256" key="4">
    <source>
        <dbReference type="ARBA" id="ARBA00022475"/>
    </source>
</evidence>